<evidence type="ECO:0000256" key="7">
    <source>
        <dbReference type="ARBA" id="ARBA00022840"/>
    </source>
</evidence>
<evidence type="ECO:0000256" key="10">
    <source>
        <dbReference type="ARBA" id="ARBA00070616"/>
    </source>
</evidence>
<comment type="function">
    <text evidence="9">Putative oxygen sensor; modulates the activity of FixJ, a transcriptional activator of nitrogen fixation fixK gene. FixL probably acts as a kinase that phosphorylates FixJ.</text>
</comment>
<dbReference type="PROSITE" id="PS50110">
    <property type="entry name" value="RESPONSE_REGULATORY"/>
    <property type="match status" value="1"/>
</dbReference>
<evidence type="ECO:0000313" key="16">
    <source>
        <dbReference type="Proteomes" id="UP000642488"/>
    </source>
</evidence>
<dbReference type="Gene3D" id="3.30.565.10">
    <property type="entry name" value="Histidine kinase-like ATPase, C-terminal domain"/>
    <property type="match status" value="1"/>
</dbReference>
<dbReference type="SMART" id="SM00388">
    <property type="entry name" value="HisKA"/>
    <property type="match status" value="1"/>
</dbReference>
<organism evidence="15 16">
    <name type="scientific">Palleronia pontilimi</name>
    <dbReference type="NCBI Taxonomy" id="1964209"/>
    <lineage>
        <taxon>Bacteria</taxon>
        <taxon>Pseudomonadati</taxon>
        <taxon>Pseudomonadota</taxon>
        <taxon>Alphaproteobacteria</taxon>
        <taxon>Rhodobacterales</taxon>
        <taxon>Roseobacteraceae</taxon>
        <taxon>Palleronia</taxon>
    </lineage>
</organism>
<keyword evidence="4" id="KW-0808">Transferase</keyword>
<dbReference type="InterPro" id="IPR005467">
    <property type="entry name" value="His_kinase_dom"/>
</dbReference>
<dbReference type="EC" id="2.7.13.3" evidence="2"/>
<dbReference type="SUPFAM" id="SSF55785">
    <property type="entry name" value="PYP-like sensor domain (PAS domain)"/>
    <property type="match status" value="1"/>
</dbReference>
<dbReference type="PANTHER" id="PTHR43065:SF46">
    <property type="entry name" value="C4-DICARBOXYLATE TRANSPORT SENSOR PROTEIN DCTB"/>
    <property type="match status" value="1"/>
</dbReference>
<dbReference type="Gene3D" id="3.40.50.2300">
    <property type="match status" value="1"/>
</dbReference>
<evidence type="ECO:0000256" key="5">
    <source>
        <dbReference type="ARBA" id="ARBA00022741"/>
    </source>
</evidence>
<feature type="modified residue" description="4-aspartylphosphate" evidence="11">
    <location>
        <position position="441"/>
    </location>
</feature>
<dbReference type="SMART" id="SM00091">
    <property type="entry name" value="PAS"/>
    <property type="match status" value="1"/>
</dbReference>
<dbReference type="Pfam" id="PF02518">
    <property type="entry name" value="HATPase_c"/>
    <property type="match status" value="1"/>
</dbReference>
<dbReference type="CDD" id="cd00130">
    <property type="entry name" value="PAS"/>
    <property type="match status" value="1"/>
</dbReference>
<dbReference type="GO" id="GO:0005524">
    <property type="term" value="F:ATP binding"/>
    <property type="evidence" value="ECO:0007669"/>
    <property type="project" value="UniProtKB-KW"/>
</dbReference>
<evidence type="ECO:0000313" key="15">
    <source>
        <dbReference type="EMBL" id="MBJ3763693.1"/>
    </source>
</evidence>
<dbReference type="InterPro" id="IPR001789">
    <property type="entry name" value="Sig_transdc_resp-reg_receiver"/>
</dbReference>
<dbReference type="InterPro" id="IPR003661">
    <property type="entry name" value="HisK_dim/P_dom"/>
</dbReference>
<protein>
    <recommendedName>
        <fullName evidence="10">Sensor protein FixL</fullName>
        <ecNumber evidence="2">2.7.13.3</ecNumber>
    </recommendedName>
</protein>
<dbReference type="InterPro" id="IPR035965">
    <property type="entry name" value="PAS-like_dom_sf"/>
</dbReference>
<dbReference type="FunFam" id="3.30.450.20:FF:000060">
    <property type="entry name" value="Sensor protein FixL"/>
    <property type="match status" value="1"/>
</dbReference>
<feature type="domain" description="Histidine kinase" evidence="12">
    <location>
        <begin position="146"/>
        <end position="368"/>
    </location>
</feature>
<accession>A0A934IIS3</accession>
<dbReference type="SUPFAM" id="SSF47384">
    <property type="entry name" value="Homodimeric domain of signal transducing histidine kinase"/>
    <property type="match status" value="1"/>
</dbReference>
<feature type="domain" description="PAS" evidence="14">
    <location>
        <begin position="6"/>
        <end position="76"/>
    </location>
</feature>
<comment type="catalytic activity">
    <reaction evidence="1">
        <text>ATP + protein L-histidine = ADP + protein N-phospho-L-histidine.</text>
        <dbReference type="EC" id="2.7.13.3"/>
    </reaction>
</comment>
<evidence type="ECO:0000259" key="13">
    <source>
        <dbReference type="PROSITE" id="PS50110"/>
    </source>
</evidence>
<evidence type="ECO:0000256" key="2">
    <source>
        <dbReference type="ARBA" id="ARBA00012438"/>
    </source>
</evidence>
<dbReference type="CDD" id="cd00082">
    <property type="entry name" value="HisKA"/>
    <property type="match status" value="1"/>
</dbReference>
<dbReference type="SMART" id="SM00448">
    <property type="entry name" value="REC"/>
    <property type="match status" value="1"/>
</dbReference>
<evidence type="ECO:0000256" key="9">
    <source>
        <dbReference type="ARBA" id="ARBA00059827"/>
    </source>
</evidence>
<sequence length="509" mass="54442">MDIAEDPALLLALLDAAVDAIVVSDRQGTILRLNSSAAELFGRDAEDLRGQNVRVLMPPGMAVRHDGFMHHYLSTGERRIIGIGRDVEGQRADGTVFPLHLSVGRADIAGDVAFVAILHDLSERKVAEESAARSQRMDAIGQMTGGIAHDFNNLLTVVIGNLELLQETKTAGKAGALISDALEAAELGADLTSRLMVFARKSPLAHEIIDLNDVVAGSISMLRRTLGPRTELNSAFARDLWLVRTDPTQLQTAVLNLVLNAQDAMPGGGRVFLETQNIQLDDTYVAQDIGVSPGRYIRLTVSDSGEGMSPETRIRAIEPFFTTKPPGRGTGMGLSMVYGLVKQSGGHMTIYSEPGQGTTISLYFPATSDSADAAGPAPSDAADALFGAGRRVLVVEDDARVLRLTTSRLRALGFECLTAQSGDAAWALLQTRDDIALVFTDLVMPGTLSGHDLACRIAAARPQVRVLITSGFSEAVLPGGRVEAAFEILRKPYRQADLARALQNVLAER</sequence>
<evidence type="ECO:0000256" key="1">
    <source>
        <dbReference type="ARBA" id="ARBA00000085"/>
    </source>
</evidence>
<dbReference type="PANTHER" id="PTHR43065">
    <property type="entry name" value="SENSOR HISTIDINE KINASE"/>
    <property type="match status" value="1"/>
</dbReference>
<comment type="caution">
    <text evidence="15">The sequence shown here is derived from an EMBL/GenBank/DDBJ whole genome shotgun (WGS) entry which is preliminary data.</text>
</comment>
<dbReference type="EMBL" id="JAEKPD010000013">
    <property type="protein sequence ID" value="MBJ3763693.1"/>
    <property type="molecule type" value="Genomic_DNA"/>
</dbReference>
<dbReference type="Pfam" id="PF00072">
    <property type="entry name" value="Response_reg"/>
    <property type="match status" value="1"/>
</dbReference>
<dbReference type="Gene3D" id="3.30.450.20">
    <property type="entry name" value="PAS domain"/>
    <property type="match status" value="1"/>
</dbReference>
<feature type="domain" description="Response regulatory" evidence="13">
    <location>
        <begin position="391"/>
        <end position="506"/>
    </location>
</feature>
<dbReference type="PROSITE" id="PS50112">
    <property type="entry name" value="PAS"/>
    <property type="match status" value="1"/>
</dbReference>
<dbReference type="InterPro" id="IPR004358">
    <property type="entry name" value="Sig_transdc_His_kin-like_C"/>
</dbReference>
<gene>
    <name evidence="15" type="ORF">ILP92_13125</name>
</gene>
<keyword evidence="8" id="KW-0902">Two-component regulatory system</keyword>
<dbReference type="InterPro" id="IPR036890">
    <property type="entry name" value="HATPase_C_sf"/>
</dbReference>
<evidence type="ECO:0000256" key="6">
    <source>
        <dbReference type="ARBA" id="ARBA00022777"/>
    </source>
</evidence>
<reference evidence="15" key="1">
    <citation type="submission" date="2020-12" db="EMBL/GenBank/DDBJ databases">
        <title>Bacterial taxonomy.</title>
        <authorList>
            <person name="Pan X."/>
        </authorList>
    </citation>
    <scope>NUCLEOTIDE SEQUENCE</scope>
    <source>
        <strain evidence="15">KCTC 52957</strain>
    </source>
</reference>
<keyword evidence="7" id="KW-0067">ATP-binding</keyword>
<keyword evidence="5" id="KW-0547">Nucleotide-binding</keyword>
<dbReference type="PROSITE" id="PS50109">
    <property type="entry name" value="HIS_KIN"/>
    <property type="match status" value="1"/>
</dbReference>
<dbReference type="Pfam" id="PF00512">
    <property type="entry name" value="HisKA"/>
    <property type="match status" value="1"/>
</dbReference>
<keyword evidence="3 11" id="KW-0597">Phosphoprotein</keyword>
<dbReference type="SMART" id="SM00387">
    <property type="entry name" value="HATPase_c"/>
    <property type="match status" value="1"/>
</dbReference>
<evidence type="ECO:0000259" key="12">
    <source>
        <dbReference type="PROSITE" id="PS50109"/>
    </source>
</evidence>
<dbReference type="InterPro" id="IPR013767">
    <property type="entry name" value="PAS_fold"/>
</dbReference>
<dbReference type="PRINTS" id="PR00344">
    <property type="entry name" value="BCTRLSENSOR"/>
</dbReference>
<dbReference type="InterPro" id="IPR000014">
    <property type="entry name" value="PAS"/>
</dbReference>
<dbReference type="InterPro" id="IPR036097">
    <property type="entry name" value="HisK_dim/P_sf"/>
</dbReference>
<name>A0A934IIS3_9RHOB</name>
<dbReference type="GO" id="GO:0006355">
    <property type="term" value="P:regulation of DNA-templated transcription"/>
    <property type="evidence" value="ECO:0007669"/>
    <property type="project" value="InterPro"/>
</dbReference>
<proteinExistence type="predicted"/>
<dbReference type="Pfam" id="PF00989">
    <property type="entry name" value="PAS"/>
    <property type="match status" value="1"/>
</dbReference>
<dbReference type="Gene3D" id="1.10.287.130">
    <property type="match status" value="1"/>
</dbReference>
<evidence type="ECO:0000256" key="3">
    <source>
        <dbReference type="ARBA" id="ARBA00022553"/>
    </source>
</evidence>
<dbReference type="InterPro" id="IPR003594">
    <property type="entry name" value="HATPase_dom"/>
</dbReference>
<evidence type="ECO:0000259" key="14">
    <source>
        <dbReference type="PROSITE" id="PS50112"/>
    </source>
</evidence>
<dbReference type="SUPFAM" id="SSF52172">
    <property type="entry name" value="CheY-like"/>
    <property type="match status" value="1"/>
</dbReference>
<dbReference type="InterPro" id="IPR011006">
    <property type="entry name" value="CheY-like_superfamily"/>
</dbReference>
<dbReference type="NCBIfam" id="TIGR00229">
    <property type="entry name" value="sensory_box"/>
    <property type="match status" value="1"/>
</dbReference>
<dbReference type="RefSeq" id="WP_198916866.1">
    <property type="nucleotide sequence ID" value="NZ_JAEKPD010000013.1"/>
</dbReference>
<dbReference type="Proteomes" id="UP000642488">
    <property type="component" value="Unassembled WGS sequence"/>
</dbReference>
<dbReference type="SUPFAM" id="SSF55874">
    <property type="entry name" value="ATPase domain of HSP90 chaperone/DNA topoisomerase II/histidine kinase"/>
    <property type="match status" value="1"/>
</dbReference>
<evidence type="ECO:0000256" key="4">
    <source>
        <dbReference type="ARBA" id="ARBA00022679"/>
    </source>
</evidence>
<evidence type="ECO:0000256" key="8">
    <source>
        <dbReference type="ARBA" id="ARBA00023012"/>
    </source>
</evidence>
<keyword evidence="16" id="KW-1185">Reference proteome</keyword>
<keyword evidence="6" id="KW-0418">Kinase</keyword>
<evidence type="ECO:0000256" key="11">
    <source>
        <dbReference type="PROSITE-ProRule" id="PRU00169"/>
    </source>
</evidence>
<dbReference type="GO" id="GO:0000155">
    <property type="term" value="F:phosphorelay sensor kinase activity"/>
    <property type="evidence" value="ECO:0007669"/>
    <property type="project" value="InterPro"/>
</dbReference>
<dbReference type="AlphaFoldDB" id="A0A934IIS3"/>